<dbReference type="AlphaFoldDB" id="A0A9X1XUU1"/>
<proteinExistence type="predicted"/>
<evidence type="ECO:0000313" key="2">
    <source>
        <dbReference type="Proteomes" id="UP001139260"/>
    </source>
</evidence>
<reference evidence="1" key="1">
    <citation type="submission" date="2022-04" db="EMBL/GenBank/DDBJ databases">
        <title>Flavobacterium pygoscelis sp. nov. isolated from Chinstrap chick (Pygoscelis antarcticus).</title>
        <authorList>
            <person name="Irgang R."/>
            <person name="Poblete-Morales M."/>
            <person name="Avendano-Herrera R."/>
        </authorList>
    </citation>
    <scope>NUCLEOTIDE SEQUENCE</scope>
    <source>
        <strain evidence="1">I-SCBP12n</strain>
    </source>
</reference>
<name>A0A9X1XUU1_9FLAO</name>
<dbReference type="Proteomes" id="UP001139260">
    <property type="component" value="Unassembled WGS sequence"/>
</dbReference>
<organism evidence="1 2">
    <name type="scientific">Flavobacterium pygoscelis</name>
    <dbReference type="NCBI Taxonomy" id="2893176"/>
    <lineage>
        <taxon>Bacteria</taxon>
        <taxon>Pseudomonadati</taxon>
        <taxon>Bacteroidota</taxon>
        <taxon>Flavobacteriia</taxon>
        <taxon>Flavobacteriales</taxon>
        <taxon>Flavobacteriaceae</taxon>
        <taxon>Flavobacterium</taxon>
    </lineage>
</organism>
<sequence length="218" mass="26287">MRNLISTLTLGLFICFQTIIAQSKPEKYYGINFQEISKQEFEKYVKKEKFFNYNQYDIEDHITKILYKRKTTGKLNNEELSLLKKELSKIGPLENEITILIFYPGKDECNNRSDSLSIDFFETEYKNKLDRITKYNHFWIYKTDEDLKYYHPEKINWEKDNDRVIEKLFFKMHYPCFSSAVVDRYGNFRLNLAEFSTDQIVEDVKKISLKNTFNNFIN</sequence>
<comment type="caution">
    <text evidence="1">The sequence shown here is derived from an EMBL/GenBank/DDBJ whole genome shotgun (WGS) entry which is preliminary data.</text>
</comment>
<evidence type="ECO:0000313" key="1">
    <source>
        <dbReference type="EMBL" id="MCK8143136.1"/>
    </source>
</evidence>
<gene>
    <name evidence="1" type="ORF">MW871_14695</name>
</gene>
<accession>A0A9X1XUU1</accession>
<keyword evidence="2" id="KW-1185">Reference proteome</keyword>
<dbReference type="EMBL" id="JALNUB010000012">
    <property type="protein sequence ID" value="MCK8143136.1"/>
    <property type="molecule type" value="Genomic_DNA"/>
</dbReference>
<protein>
    <submittedName>
        <fullName evidence="1">Uncharacterized protein</fullName>
    </submittedName>
</protein>
<dbReference type="RefSeq" id="WP_248429162.1">
    <property type="nucleotide sequence ID" value="NZ_JALNUB010000012.1"/>
</dbReference>